<dbReference type="InterPro" id="IPR023631">
    <property type="entry name" value="Amidase_dom"/>
</dbReference>
<dbReference type="InterPro" id="IPR020556">
    <property type="entry name" value="Amidase_CS"/>
</dbReference>
<feature type="region of interest" description="Disordered" evidence="1">
    <location>
        <begin position="458"/>
        <end position="478"/>
    </location>
</feature>
<evidence type="ECO:0000259" key="2">
    <source>
        <dbReference type="Pfam" id="PF01425"/>
    </source>
</evidence>
<accession>W0RK18</accession>
<dbReference type="SUPFAM" id="SSF75304">
    <property type="entry name" value="Amidase signature (AS) enzymes"/>
    <property type="match status" value="1"/>
</dbReference>
<evidence type="ECO:0000256" key="1">
    <source>
        <dbReference type="SAM" id="MobiDB-lite"/>
    </source>
</evidence>
<dbReference type="PATRIC" id="fig|861299.3.peg.2248"/>
<dbReference type="KEGG" id="gba:J421_2211"/>
<dbReference type="OrthoDB" id="9814821at2"/>
<dbReference type="InterPro" id="IPR000120">
    <property type="entry name" value="Amidase"/>
</dbReference>
<dbReference type="Proteomes" id="UP000019151">
    <property type="component" value="Chromosome"/>
</dbReference>
<dbReference type="Gene3D" id="3.90.1300.10">
    <property type="entry name" value="Amidase signature (AS) domain"/>
    <property type="match status" value="1"/>
</dbReference>
<sequence>MSARDDLCDLTAVDLAAMIRRREVSAREVVDAHLDRIGRVNPSVNAIVTLVPERARRDAEHADAVSKRGGTVGALHGVPVAHKDLLDTAGIRTTYGSPLFARHEPDTDALIVTRMRAAGAITLGKTNVPEFGAGSQTFNPVFGPTRNPYDLTRTCGGSSGGAAVALACGMVPIADGSDTGGSLRNPAAFCNVVGLRPSPGRVPGAPGTWSPLTVGGPMARTVADAALLLSVIAGPDARHPLSIDESGAHFHFPLGRDVTGLRVAWWRGLGGVPFEPEIRRVVNESRAVFESLGCVVDEAEPDFAGIDDAFLTLRHLAFHAEYAPLARAHPELVKDTVRWEIAEAERRTSADVARALARQARLYDDVRRFFERHDYFVLPVTQVAPFDVSVPYPTVIDGTPMATYVDWMRSCWYVSFMACPAISVPGGFTADGLPVGLQIVGRHRGDWGLLQIAHAFEQATGHGKRRPPVVTSPPTGRS</sequence>
<name>W0RK18_9BACT</name>
<dbReference type="PANTHER" id="PTHR11895:SF76">
    <property type="entry name" value="INDOLEACETAMIDE HYDROLASE"/>
    <property type="match status" value="1"/>
</dbReference>
<protein>
    <submittedName>
        <fullName evidence="3">Amidase</fullName>
    </submittedName>
</protein>
<dbReference type="STRING" id="861299.J421_2211"/>
<evidence type="ECO:0000313" key="4">
    <source>
        <dbReference type="Proteomes" id="UP000019151"/>
    </source>
</evidence>
<evidence type="ECO:0000313" key="3">
    <source>
        <dbReference type="EMBL" id="AHG89748.1"/>
    </source>
</evidence>
<dbReference type="NCBIfam" id="NF005686">
    <property type="entry name" value="PRK07486.1"/>
    <property type="match status" value="1"/>
</dbReference>
<dbReference type="InterPro" id="IPR036928">
    <property type="entry name" value="AS_sf"/>
</dbReference>
<dbReference type="PROSITE" id="PS00571">
    <property type="entry name" value="AMIDASES"/>
    <property type="match status" value="1"/>
</dbReference>
<reference evidence="3 4" key="1">
    <citation type="journal article" date="2014" name="Genome Announc.">
        <title>Genome Sequence and Methylome of Soil Bacterium Gemmatirosa kalamazoonensis KBS708T, a Member of the Rarely Cultivated Gemmatimonadetes Phylum.</title>
        <authorList>
            <person name="Debruyn J.M."/>
            <person name="Radosevich M."/>
            <person name="Wommack K.E."/>
            <person name="Polson S.W."/>
            <person name="Hauser L.J."/>
            <person name="Fawaz M.N."/>
            <person name="Korlach J."/>
            <person name="Tsai Y.C."/>
        </authorList>
    </citation>
    <scope>NUCLEOTIDE SEQUENCE [LARGE SCALE GENOMIC DNA]</scope>
    <source>
        <strain evidence="3 4">KBS708</strain>
    </source>
</reference>
<dbReference type="eggNOG" id="COG0154">
    <property type="taxonomic scope" value="Bacteria"/>
</dbReference>
<feature type="domain" description="Amidase" evidence="2">
    <location>
        <begin position="28"/>
        <end position="449"/>
    </location>
</feature>
<keyword evidence="4" id="KW-1185">Reference proteome</keyword>
<proteinExistence type="predicted"/>
<dbReference type="AlphaFoldDB" id="W0RK18"/>
<dbReference type="PANTHER" id="PTHR11895">
    <property type="entry name" value="TRANSAMIDASE"/>
    <property type="match status" value="1"/>
</dbReference>
<dbReference type="EMBL" id="CP007128">
    <property type="protein sequence ID" value="AHG89748.1"/>
    <property type="molecule type" value="Genomic_DNA"/>
</dbReference>
<dbReference type="Pfam" id="PF01425">
    <property type="entry name" value="Amidase"/>
    <property type="match status" value="1"/>
</dbReference>
<gene>
    <name evidence="3" type="ORF">J421_2211</name>
</gene>
<dbReference type="GO" id="GO:0003824">
    <property type="term" value="F:catalytic activity"/>
    <property type="evidence" value="ECO:0007669"/>
    <property type="project" value="InterPro"/>
</dbReference>
<dbReference type="HOGENOM" id="CLU_009600_0_4_0"/>
<organism evidence="3 4">
    <name type="scientific">Gemmatirosa kalamazoonensis</name>
    <dbReference type="NCBI Taxonomy" id="861299"/>
    <lineage>
        <taxon>Bacteria</taxon>
        <taxon>Pseudomonadati</taxon>
        <taxon>Gemmatimonadota</taxon>
        <taxon>Gemmatimonadia</taxon>
        <taxon>Gemmatimonadales</taxon>
        <taxon>Gemmatimonadaceae</taxon>
        <taxon>Gemmatirosa</taxon>
    </lineage>
</organism>
<dbReference type="InParanoid" id="W0RK18"/>